<sequence>MKKRNPSGVVISSKMDQTFPLRRREIVEAGPPVKTLKEWWPALFTQRQVFAEFNRIVTNNLQVDIFETLDRYTARFVKIFKAKKGSVGQTLTELVLQIDAEKPDVKAMRIVVLRGLPVLLGDDPNDFYITCFDCDTDETWVQVSVGVLTVTHEDVRLSPNQLHLHPVSTAIIVEGGVVLNDIQNLPEAFCLLFGLSYALHLDYPKAMKNMFRFIQRVMLDLGENKLPPKLQSLKNLLLS</sequence>
<accession>A0ABV1ACI2</accession>
<evidence type="ECO:0000313" key="1">
    <source>
        <dbReference type="EMBL" id="MEQ2316272.1"/>
    </source>
</evidence>
<dbReference type="EMBL" id="JAHRIP010088411">
    <property type="protein sequence ID" value="MEQ2316272.1"/>
    <property type="molecule type" value="Genomic_DNA"/>
</dbReference>
<name>A0ABV1ACI2_9TELE</name>
<proteinExistence type="predicted"/>
<gene>
    <name evidence="1" type="ORF">AMECASPLE_030952</name>
</gene>
<protein>
    <submittedName>
        <fullName evidence="1">Uncharacterized protein</fullName>
    </submittedName>
</protein>
<dbReference type="PANTHER" id="PTHR31025">
    <property type="entry name" value="SI:CH211-196P9.1-RELATED"/>
    <property type="match status" value="1"/>
</dbReference>
<dbReference type="PANTHER" id="PTHR31025:SF19">
    <property type="entry name" value="SI:CH73-42K18.1-RELATED"/>
    <property type="match status" value="1"/>
</dbReference>
<evidence type="ECO:0000313" key="2">
    <source>
        <dbReference type="Proteomes" id="UP001469553"/>
    </source>
</evidence>
<reference evidence="1 2" key="1">
    <citation type="submission" date="2021-06" db="EMBL/GenBank/DDBJ databases">
        <authorList>
            <person name="Palmer J.M."/>
        </authorList>
    </citation>
    <scope>NUCLEOTIDE SEQUENCE [LARGE SCALE GENOMIC DNA]</scope>
    <source>
        <strain evidence="1 2">AS_MEX2019</strain>
        <tissue evidence="1">Muscle</tissue>
    </source>
</reference>
<organism evidence="1 2">
    <name type="scientific">Ameca splendens</name>
    <dbReference type="NCBI Taxonomy" id="208324"/>
    <lineage>
        <taxon>Eukaryota</taxon>
        <taxon>Metazoa</taxon>
        <taxon>Chordata</taxon>
        <taxon>Craniata</taxon>
        <taxon>Vertebrata</taxon>
        <taxon>Euteleostomi</taxon>
        <taxon>Actinopterygii</taxon>
        <taxon>Neopterygii</taxon>
        <taxon>Teleostei</taxon>
        <taxon>Neoteleostei</taxon>
        <taxon>Acanthomorphata</taxon>
        <taxon>Ovalentaria</taxon>
        <taxon>Atherinomorphae</taxon>
        <taxon>Cyprinodontiformes</taxon>
        <taxon>Goodeidae</taxon>
        <taxon>Ameca</taxon>
    </lineage>
</organism>
<comment type="caution">
    <text evidence="1">The sequence shown here is derived from an EMBL/GenBank/DDBJ whole genome shotgun (WGS) entry which is preliminary data.</text>
</comment>
<dbReference type="Proteomes" id="UP001469553">
    <property type="component" value="Unassembled WGS sequence"/>
</dbReference>
<keyword evidence="2" id="KW-1185">Reference proteome</keyword>